<evidence type="ECO:0000259" key="3">
    <source>
        <dbReference type="Pfam" id="PF07859"/>
    </source>
</evidence>
<protein>
    <submittedName>
        <fullName evidence="4">Hydrolase HL3</fullName>
    </submittedName>
</protein>
<evidence type="ECO:0000313" key="4">
    <source>
        <dbReference type="EMBL" id="AYE56106.1"/>
    </source>
</evidence>
<dbReference type="PANTHER" id="PTHR23024">
    <property type="entry name" value="ARYLACETAMIDE DEACETYLASE"/>
    <property type="match status" value="1"/>
</dbReference>
<dbReference type="SUPFAM" id="SSF53474">
    <property type="entry name" value="alpha/beta-Hydrolases"/>
    <property type="match status" value="1"/>
</dbReference>
<keyword evidence="4" id="KW-0378">Hydrolase</keyword>
<dbReference type="AlphaFoldDB" id="A0A386R135"/>
<reference evidence="4" key="1">
    <citation type="journal article" date="2019" name="Plant J.">
        <title>Completion of the canonical pathway for assembly of anticancer drugs vincristine/vinblastine in Catharanthus roseus.</title>
        <authorList>
            <person name="Qu Y."/>
            <person name="Safonova O."/>
            <person name="Luca V."/>
        </authorList>
    </citation>
    <scope>NUCLEOTIDE SEQUENCE</scope>
</reference>
<dbReference type="EMBL" id="MH746434">
    <property type="protein sequence ID" value="AYE56106.1"/>
    <property type="molecule type" value="mRNA"/>
</dbReference>
<accession>A0A386R135</accession>
<organism evidence="4">
    <name type="scientific">Tabernaemontana elegans</name>
    <dbReference type="NCBI Taxonomy" id="761068"/>
    <lineage>
        <taxon>Eukaryota</taxon>
        <taxon>Viridiplantae</taxon>
        <taxon>Streptophyta</taxon>
        <taxon>Embryophyta</taxon>
        <taxon>Tracheophyta</taxon>
        <taxon>Spermatophyta</taxon>
        <taxon>Magnoliopsida</taxon>
        <taxon>eudicotyledons</taxon>
        <taxon>Gunneridae</taxon>
        <taxon>Pentapetalae</taxon>
        <taxon>asterids</taxon>
        <taxon>lamiids</taxon>
        <taxon>Gentianales</taxon>
        <taxon>Apocynaceae</taxon>
        <taxon>Rauvolfioideae</taxon>
        <taxon>Tabernaemontaneae</taxon>
        <taxon>Tabernaemontaninae</taxon>
        <taxon>Tabernaemontana</taxon>
    </lineage>
</organism>
<dbReference type="InterPro" id="IPR013094">
    <property type="entry name" value="AB_hydrolase_3"/>
</dbReference>
<dbReference type="PANTHER" id="PTHR23024:SF551">
    <property type="entry name" value="2-HYDROXYISOFLAVANONE DEHYDRATASE-LIKE"/>
    <property type="match status" value="1"/>
</dbReference>
<gene>
    <name evidence="4" type="primary">HL3</name>
</gene>
<dbReference type="Gene3D" id="3.40.50.1820">
    <property type="entry name" value="alpha/beta hydrolase"/>
    <property type="match status" value="1"/>
</dbReference>
<name>A0A386R135_9GENT</name>
<dbReference type="Pfam" id="PF07859">
    <property type="entry name" value="Abhydrolase_3"/>
    <property type="match status" value="1"/>
</dbReference>
<dbReference type="GO" id="GO:0009820">
    <property type="term" value="P:alkaloid metabolic process"/>
    <property type="evidence" value="ECO:0007669"/>
    <property type="project" value="UniProtKB-KW"/>
</dbReference>
<evidence type="ECO:0000256" key="2">
    <source>
        <dbReference type="ARBA" id="ARBA00022589"/>
    </source>
</evidence>
<feature type="domain" description="Alpha/beta hydrolase fold-3" evidence="3">
    <location>
        <begin position="118"/>
        <end position="344"/>
    </location>
</feature>
<dbReference type="InterPro" id="IPR050466">
    <property type="entry name" value="Carboxylest/Gibb_receptor"/>
</dbReference>
<dbReference type="GO" id="GO:0016787">
    <property type="term" value="F:hydrolase activity"/>
    <property type="evidence" value="ECO:0007669"/>
    <property type="project" value="UniProtKB-KW"/>
</dbReference>
<keyword evidence="2" id="KW-0017">Alkaloid metabolism</keyword>
<proteinExistence type="evidence at transcript level"/>
<dbReference type="InterPro" id="IPR029058">
    <property type="entry name" value="AB_hydrolase_fold"/>
</dbReference>
<comment type="similarity">
    <text evidence="1">Belongs to the 'GDXG' lipolytic enzyme family.</text>
</comment>
<evidence type="ECO:0000256" key="1">
    <source>
        <dbReference type="ARBA" id="ARBA00010515"/>
    </source>
</evidence>
<sequence>MYTIKIYKVRLQYSYPHLHPHLHKLVTPQRETDNIRQLIALRFILAMASDEIAIDISPDIILYKDGKVVRNFVQPYVPPSLEDPTTGVSTKDVPISPEVSARVYLPKVIIDGQKLPILVYFHGGGFCLVSAFDSLYNTYLKLLVSEANAIVVTVEFRLTPEYPLPTGYEDCWTALQWVASHAVDYSTTGVDREPWLINYGNFDKLYIGGDSTGGNMVHNIAMRAGQENLQGGLKILGGILSYPYFLVSSWAKKNEETLSDMVKMYKKYWLLSYPSAPGGYENPLVNPVVDDAPSLAGIGCSSLLVIMAIDDVREAHLLYVEALRKSGWKGELELADFEGYDHFFEVFNPTTQRAKNMIKRIASFIK</sequence>